<name>A0A1G7IUV2_9RHOB</name>
<dbReference type="Gene3D" id="1.20.1420.20">
    <property type="entry name" value="M75 peptidase, HXXE motif"/>
    <property type="match status" value="1"/>
</dbReference>
<keyword evidence="2 3" id="KW-0732">Signal</keyword>
<dbReference type="EMBL" id="FNBL01000002">
    <property type="protein sequence ID" value="SDF16089.1"/>
    <property type="molecule type" value="Genomic_DNA"/>
</dbReference>
<dbReference type="InterPro" id="IPR018976">
    <property type="entry name" value="Imelysin-like"/>
</dbReference>
<dbReference type="InterPro" id="IPR038352">
    <property type="entry name" value="Imelysin_sf"/>
</dbReference>
<evidence type="ECO:0000313" key="5">
    <source>
        <dbReference type="EMBL" id="SDF16089.1"/>
    </source>
</evidence>
<dbReference type="GO" id="GO:0030313">
    <property type="term" value="C:cell envelope"/>
    <property type="evidence" value="ECO:0007669"/>
    <property type="project" value="UniProtKB-SubCell"/>
</dbReference>
<evidence type="ECO:0000256" key="2">
    <source>
        <dbReference type="ARBA" id="ARBA00022729"/>
    </source>
</evidence>
<dbReference type="CDD" id="cd14659">
    <property type="entry name" value="Imelysin-like_IPPA"/>
    <property type="match status" value="1"/>
</dbReference>
<dbReference type="Proteomes" id="UP000182284">
    <property type="component" value="Unassembled WGS sequence"/>
</dbReference>
<evidence type="ECO:0000313" key="6">
    <source>
        <dbReference type="Proteomes" id="UP000182284"/>
    </source>
</evidence>
<feature type="chain" id="PRO_5010367241" description="Imelysin-like domain-containing protein" evidence="3">
    <location>
        <begin position="28"/>
        <end position="345"/>
    </location>
</feature>
<dbReference type="AlphaFoldDB" id="A0A1G7IUV2"/>
<feature type="domain" description="Imelysin-like" evidence="4">
    <location>
        <begin position="44"/>
        <end position="323"/>
    </location>
</feature>
<dbReference type="RefSeq" id="WP_083351715.1">
    <property type="nucleotide sequence ID" value="NZ_FNBL01000002.1"/>
</dbReference>
<evidence type="ECO:0000259" key="4">
    <source>
        <dbReference type="Pfam" id="PF09375"/>
    </source>
</evidence>
<organism evidence="5 6">
    <name type="scientific">Celeribacter baekdonensis</name>
    <dbReference type="NCBI Taxonomy" id="875171"/>
    <lineage>
        <taxon>Bacteria</taxon>
        <taxon>Pseudomonadati</taxon>
        <taxon>Pseudomonadota</taxon>
        <taxon>Alphaproteobacteria</taxon>
        <taxon>Rhodobacterales</taxon>
        <taxon>Roseobacteraceae</taxon>
        <taxon>Celeribacter</taxon>
    </lineage>
</organism>
<dbReference type="InterPro" id="IPR034984">
    <property type="entry name" value="Imelysin-like_IPPA"/>
</dbReference>
<proteinExistence type="predicted"/>
<comment type="subcellular location">
    <subcellularLocation>
        <location evidence="1">Cell envelope</location>
    </subcellularLocation>
</comment>
<gene>
    <name evidence="5" type="ORF">SAMN04488117_102458</name>
</gene>
<feature type="signal peptide" evidence="3">
    <location>
        <begin position="1"/>
        <end position="27"/>
    </location>
</feature>
<reference evidence="5 6" key="1">
    <citation type="submission" date="2016-10" db="EMBL/GenBank/DDBJ databases">
        <authorList>
            <person name="de Groot N.N."/>
        </authorList>
    </citation>
    <scope>NUCLEOTIDE SEQUENCE [LARGE SCALE GENOMIC DNA]</scope>
    <source>
        <strain evidence="5 6">DSM 27375</strain>
    </source>
</reference>
<accession>A0A1G7IUV2</accession>
<protein>
    <recommendedName>
        <fullName evidence="4">Imelysin-like domain-containing protein</fullName>
    </recommendedName>
</protein>
<evidence type="ECO:0000256" key="3">
    <source>
        <dbReference type="SAM" id="SignalP"/>
    </source>
</evidence>
<sequence>MRFPTTSLVTSTLGLCLSLSFTAPVLADPLQDALIRAVDLHATPAVERFDQAATALSDAAAADCTPEAVKPAYNAAFDAWMGLQHLHMGPLETNGRILAIAFWPDKKGLIPRALADLIAAKDPVVQDPQAFSQVSIAARGFFALEYMLYDDAFEDYAAGSYSCELVQAITHDLGRMAQVIDAEWTAPDGFADTLREAGAAAKPHYFTPQESVQALYTMLISGLENTKDQRIARPIGTFDKPRPTRAEAYRSGRSERNVVLSLIAARDLARAMAPGDMSESEEIFAEVIGLAEALDDPDFSGVVDPMQRLKTEIVGQRIEALLGALANDVGLPLGVSAGFNASDGD</sequence>
<dbReference type="Pfam" id="PF09375">
    <property type="entry name" value="Peptidase_M75"/>
    <property type="match status" value="1"/>
</dbReference>
<evidence type="ECO:0000256" key="1">
    <source>
        <dbReference type="ARBA" id="ARBA00004196"/>
    </source>
</evidence>